<evidence type="ECO:0000256" key="1">
    <source>
        <dbReference type="SAM" id="Phobius"/>
    </source>
</evidence>
<dbReference type="Proteomes" id="UP000177263">
    <property type="component" value="Unassembled WGS sequence"/>
</dbReference>
<feature type="transmembrane region" description="Helical" evidence="1">
    <location>
        <begin position="32"/>
        <end position="50"/>
    </location>
</feature>
<keyword evidence="1" id="KW-0812">Transmembrane</keyword>
<name>A0A1F7YNP4_9BACT</name>
<comment type="caution">
    <text evidence="2">The sequence shown here is derived from an EMBL/GenBank/DDBJ whole genome shotgun (WGS) entry which is preliminary data.</text>
</comment>
<dbReference type="AlphaFoldDB" id="A0A1F7YNP4"/>
<keyword evidence="1" id="KW-0472">Membrane</keyword>
<accession>A0A1F7YNP4</accession>
<organism evidence="2 3">
    <name type="scientific">Candidatus Woesebacteria bacterium RIFCSPHIGHO2_01_FULL_41_10</name>
    <dbReference type="NCBI Taxonomy" id="1802500"/>
    <lineage>
        <taxon>Bacteria</taxon>
        <taxon>Candidatus Woeseibacteriota</taxon>
    </lineage>
</organism>
<keyword evidence="1" id="KW-1133">Transmembrane helix</keyword>
<feature type="transmembrane region" description="Helical" evidence="1">
    <location>
        <begin position="62"/>
        <end position="85"/>
    </location>
</feature>
<protein>
    <submittedName>
        <fullName evidence="2">Uncharacterized protein</fullName>
    </submittedName>
</protein>
<sequence length="99" mass="11527">MIKNYLKYIKDNPRGYWFRAKWYGWGWVPAKWQGWAVLAVYIFLAFLVTSSVNSNSHSVSDILYGATIPLALLTIIFIVVCYVKGEKPHWSWGPKSKKR</sequence>
<reference evidence="2 3" key="1">
    <citation type="journal article" date="2016" name="Nat. Commun.">
        <title>Thousands of microbial genomes shed light on interconnected biogeochemical processes in an aquifer system.</title>
        <authorList>
            <person name="Anantharaman K."/>
            <person name="Brown C.T."/>
            <person name="Hug L.A."/>
            <person name="Sharon I."/>
            <person name="Castelle C.J."/>
            <person name="Probst A.J."/>
            <person name="Thomas B.C."/>
            <person name="Singh A."/>
            <person name="Wilkins M.J."/>
            <person name="Karaoz U."/>
            <person name="Brodie E.L."/>
            <person name="Williams K.H."/>
            <person name="Hubbard S.S."/>
            <person name="Banfield J.F."/>
        </authorList>
    </citation>
    <scope>NUCLEOTIDE SEQUENCE [LARGE SCALE GENOMIC DNA]</scope>
</reference>
<dbReference type="STRING" id="1802500.A2801_03005"/>
<evidence type="ECO:0000313" key="3">
    <source>
        <dbReference type="Proteomes" id="UP000177263"/>
    </source>
</evidence>
<evidence type="ECO:0000313" key="2">
    <source>
        <dbReference type="EMBL" id="OGM28903.1"/>
    </source>
</evidence>
<proteinExistence type="predicted"/>
<gene>
    <name evidence="2" type="ORF">A2801_03005</name>
</gene>
<dbReference type="EMBL" id="MGGM01000023">
    <property type="protein sequence ID" value="OGM28903.1"/>
    <property type="molecule type" value="Genomic_DNA"/>
</dbReference>